<evidence type="ECO:0000313" key="3">
    <source>
        <dbReference type="Proteomes" id="UP000823674"/>
    </source>
</evidence>
<dbReference type="EMBL" id="JADBGQ010000010">
    <property type="protein sequence ID" value="KAG5375518.1"/>
    <property type="molecule type" value="Genomic_DNA"/>
</dbReference>
<accession>A0ABQ7KLW1</accession>
<organism evidence="2 3">
    <name type="scientific">Brassica rapa subsp. trilocularis</name>
    <dbReference type="NCBI Taxonomy" id="1813537"/>
    <lineage>
        <taxon>Eukaryota</taxon>
        <taxon>Viridiplantae</taxon>
        <taxon>Streptophyta</taxon>
        <taxon>Embryophyta</taxon>
        <taxon>Tracheophyta</taxon>
        <taxon>Spermatophyta</taxon>
        <taxon>Magnoliopsida</taxon>
        <taxon>eudicotyledons</taxon>
        <taxon>Gunneridae</taxon>
        <taxon>Pentapetalae</taxon>
        <taxon>rosids</taxon>
        <taxon>malvids</taxon>
        <taxon>Brassicales</taxon>
        <taxon>Brassicaceae</taxon>
        <taxon>Brassiceae</taxon>
        <taxon>Brassica</taxon>
    </lineage>
</organism>
<dbReference type="Proteomes" id="UP000823674">
    <property type="component" value="Chromosome A10"/>
</dbReference>
<keyword evidence="3" id="KW-1185">Reference proteome</keyword>
<sequence length="134" mass="14618">MDYFREMINSTEGQKRKGQTNIGGSCDSTSISGDDQNNQQTRDGTDAGENVDNTPSVNISAVNADGNTAALEEFKKMFTAFTKNLKERDKIIGVTPPINTNAPIVYNSRLFNPKKQYLIVSSSGQGLISYGTRT</sequence>
<evidence type="ECO:0000313" key="2">
    <source>
        <dbReference type="EMBL" id="KAG5375518.1"/>
    </source>
</evidence>
<gene>
    <name evidence="2" type="primary">A10g503080.1_BraROA</name>
    <name evidence="2" type="ORF">IGI04_040114</name>
</gene>
<name>A0ABQ7KLW1_BRACM</name>
<evidence type="ECO:0000256" key="1">
    <source>
        <dbReference type="SAM" id="MobiDB-lite"/>
    </source>
</evidence>
<feature type="region of interest" description="Disordered" evidence="1">
    <location>
        <begin position="1"/>
        <end position="59"/>
    </location>
</feature>
<feature type="compositionally biased region" description="Polar residues" evidence="1">
    <location>
        <begin position="19"/>
        <end position="42"/>
    </location>
</feature>
<comment type="caution">
    <text evidence="2">The sequence shown here is derived from an EMBL/GenBank/DDBJ whole genome shotgun (WGS) entry which is preliminary data.</text>
</comment>
<reference evidence="2 3" key="1">
    <citation type="submission" date="2021-03" db="EMBL/GenBank/DDBJ databases">
        <authorList>
            <person name="King G.J."/>
            <person name="Bancroft I."/>
            <person name="Baten A."/>
            <person name="Bloomfield J."/>
            <person name="Borpatragohain P."/>
            <person name="He Z."/>
            <person name="Irish N."/>
            <person name="Irwin J."/>
            <person name="Liu K."/>
            <person name="Mauleon R.P."/>
            <person name="Moore J."/>
            <person name="Morris R."/>
            <person name="Ostergaard L."/>
            <person name="Wang B."/>
            <person name="Wells R."/>
        </authorList>
    </citation>
    <scope>NUCLEOTIDE SEQUENCE [LARGE SCALE GENOMIC DNA]</scope>
    <source>
        <strain evidence="2">R-o-18</strain>
        <tissue evidence="2">Leaf</tissue>
    </source>
</reference>
<protein>
    <submittedName>
        <fullName evidence="2">Uncharacterized protein</fullName>
    </submittedName>
</protein>
<proteinExistence type="predicted"/>